<evidence type="ECO:0000256" key="2">
    <source>
        <dbReference type="SAM" id="SignalP"/>
    </source>
</evidence>
<evidence type="ECO:0000256" key="1">
    <source>
        <dbReference type="SAM" id="MobiDB-lite"/>
    </source>
</evidence>
<dbReference type="AlphaFoldDB" id="A0AA87TES8"/>
<sequence length="210" mass="23972">MKYLLYTAFLFFAAAVLPLAAESSTSPTATQSDQTAQTLARNQVKQPMGKSEKQEKTALPAEYRSIRLGMDIDAVKEALKQDAVFGYRGERDVSLLPTENRSLIESAGSYFISRSWFQFYKDNLYTMIFKLNTDTVDYYSVYSKFCEKYGEPASINPQRAVWEDEHTRVVIERPLIVKYIDLTVFNELISQSTTEKAAAETNRQNFIDGF</sequence>
<dbReference type="EMBL" id="ATFE01000011">
    <property type="protein sequence ID" value="EPF28581.1"/>
    <property type="molecule type" value="Genomic_DNA"/>
</dbReference>
<dbReference type="Proteomes" id="UP000014634">
    <property type="component" value="Unassembled WGS sequence"/>
</dbReference>
<keyword evidence="2" id="KW-0732">Signal</keyword>
<evidence type="ECO:0008006" key="5">
    <source>
        <dbReference type="Google" id="ProtNLM"/>
    </source>
</evidence>
<dbReference type="RefSeq" id="WP_016523419.1">
    <property type="nucleotide sequence ID" value="NZ_KE332517.1"/>
</dbReference>
<reference evidence="3 4" key="1">
    <citation type="submission" date="2013-04" db="EMBL/GenBank/DDBJ databases">
        <title>The Genome Sequence of Treponema medium ATCC 700293.</title>
        <authorList>
            <consortium name="The Broad Institute Genomics Platform"/>
            <person name="Earl A."/>
            <person name="Ward D."/>
            <person name="Feldgarden M."/>
            <person name="Gevers D."/>
            <person name="Leonetti C."/>
            <person name="Blanton J.M."/>
            <person name="Dewhirst F.E."/>
            <person name="Izard J."/>
            <person name="Walker B."/>
            <person name="Young S."/>
            <person name="Zeng Q."/>
            <person name="Gargeya S."/>
            <person name="Fitzgerald M."/>
            <person name="Haas B."/>
            <person name="Abouelleil A."/>
            <person name="Allen A.W."/>
            <person name="Alvarado L."/>
            <person name="Arachchi H.M."/>
            <person name="Berlin A.M."/>
            <person name="Chapman S.B."/>
            <person name="Gainer-Dewar J."/>
            <person name="Goldberg J."/>
            <person name="Griggs A."/>
            <person name="Gujja S."/>
            <person name="Hansen M."/>
            <person name="Howarth C."/>
            <person name="Imamovic A."/>
            <person name="Ireland A."/>
            <person name="Larimer J."/>
            <person name="McCowan C."/>
            <person name="Murphy C."/>
            <person name="Pearson M."/>
            <person name="Poon T.W."/>
            <person name="Priest M."/>
            <person name="Roberts A."/>
            <person name="Saif S."/>
            <person name="Shea T."/>
            <person name="Sisk P."/>
            <person name="Sykes S."/>
            <person name="Wortman J."/>
            <person name="Nusbaum C."/>
            <person name="Birren B."/>
        </authorList>
    </citation>
    <scope>NUCLEOTIDE SEQUENCE [LARGE SCALE GENOMIC DNA]</scope>
    <source>
        <strain evidence="3 4">ATCC 700293</strain>
    </source>
</reference>
<protein>
    <recommendedName>
        <fullName evidence="5">DUF4468 domain-containing protein</fullName>
    </recommendedName>
</protein>
<gene>
    <name evidence="3" type="ORF">HMPREF9195_01482</name>
</gene>
<proteinExistence type="predicted"/>
<evidence type="ECO:0000313" key="3">
    <source>
        <dbReference type="EMBL" id="EPF28581.1"/>
    </source>
</evidence>
<accession>A0AA87TES8</accession>
<comment type="caution">
    <text evidence="3">The sequence shown here is derived from an EMBL/GenBank/DDBJ whole genome shotgun (WGS) entry which is preliminary data.</text>
</comment>
<evidence type="ECO:0000313" key="4">
    <source>
        <dbReference type="Proteomes" id="UP000014634"/>
    </source>
</evidence>
<feature type="compositionally biased region" description="Polar residues" evidence="1">
    <location>
        <begin position="25"/>
        <end position="45"/>
    </location>
</feature>
<organism evidence="3 4">
    <name type="scientific">Treponema medium ATCC 700293</name>
    <dbReference type="NCBI Taxonomy" id="1125700"/>
    <lineage>
        <taxon>Bacteria</taxon>
        <taxon>Pseudomonadati</taxon>
        <taxon>Spirochaetota</taxon>
        <taxon>Spirochaetia</taxon>
        <taxon>Spirochaetales</taxon>
        <taxon>Treponemataceae</taxon>
        <taxon>Treponema</taxon>
    </lineage>
</organism>
<name>A0AA87TES8_TREMD</name>
<feature type="chain" id="PRO_5041730659" description="DUF4468 domain-containing protein" evidence="2">
    <location>
        <begin position="21"/>
        <end position="210"/>
    </location>
</feature>
<feature type="region of interest" description="Disordered" evidence="1">
    <location>
        <begin position="25"/>
        <end position="57"/>
    </location>
</feature>
<feature type="signal peptide" evidence="2">
    <location>
        <begin position="1"/>
        <end position="20"/>
    </location>
</feature>